<keyword evidence="4" id="KW-1185">Reference proteome</keyword>
<keyword evidence="1" id="KW-0732">Signal</keyword>
<dbReference type="AlphaFoldDB" id="A0A7D5VB73"/>
<dbReference type="PROSITE" id="PS51257">
    <property type="entry name" value="PROKAR_LIPOPROTEIN"/>
    <property type="match status" value="1"/>
</dbReference>
<evidence type="ECO:0000313" key="4">
    <source>
        <dbReference type="Proteomes" id="UP000510822"/>
    </source>
</evidence>
<sequence length="255" mass="27687">MQRLVMLLLAGLVSACSSVSSAPSHFVLLGEVHDNAVGHARRLADLQTKVAAGWRPAIAMEQFDSEYQPQLSAAQQRCGVDVQCIIDAASGSPRWNWSYYMPLLALAQQYQLPLLAANLSRTQASKIVKNGFAAGLSPEIMARYELNAIPSAILELQIVAVRSGHCNQLPENILPGMARAQIARDVIMAEVMQQARRDVVLIAGNGHVRRDIGVPYWLAAHQVLSTGYLEQAVEVAHFDYAVLIPSPSRAAVCPP</sequence>
<dbReference type="EMBL" id="CP058952">
    <property type="protein sequence ID" value="QLI82595.1"/>
    <property type="molecule type" value="Genomic_DNA"/>
</dbReference>
<dbReference type="CDD" id="cd14727">
    <property type="entry name" value="ChanN-like"/>
    <property type="match status" value="1"/>
</dbReference>
<accession>A0A7D5VB73</accession>
<evidence type="ECO:0000256" key="1">
    <source>
        <dbReference type="SAM" id="SignalP"/>
    </source>
</evidence>
<dbReference type="SUPFAM" id="SSF159501">
    <property type="entry name" value="EreA/ChaN-like"/>
    <property type="match status" value="1"/>
</dbReference>
<protein>
    <submittedName>
        <fullName evidence="3">ChaN family lipoprotein</fullName>
    </submittedName>
</protein>
<organism evidence="3 4">
    <name type="scientific">Chitinibacter fontanus</name>
    <dbReference type="NCBI Taxonomy" id="1737446"/>
    <lineage>
        <taxon>Bacteria</taxon>
        <taxon>Pseudomonadati</taxon>
        <taxon>Pseudomonadota</taxon>
        <taxon>Betaproteobacteria</taxon>
        <taxon>Neisseriales</taxon>
        <taxon>Chitinibacteraceae</taxon>
        <taxon>Chitinibacter</taxon>
    </lineage>
</organism>
<feature type="chain" id="PRO_5028812094" evidence="1">
    <location>
        <begin position="23"/>
        <end position="255"/>
    </location>
</feature>
<evidence type="ECO:0000259" key="2">
    <source>
        <dbReference type="Pfam" id="PF04187"/>
    </source>
</evidence>
<evidence type="ECO:0000313" key="3">
    <source>
        <dbReference type="EMBL" id="QLI82595.1"/>
    </source>
</evidence>
<gene>
    <name evidence="3" type="ORF">HZU75_14260</name>
</gene>
<dbReference type="Gene3D" id="3.40.50.11550">
    <property type="match status" value="2"/>
</dbReference>
<dbReference type="Proteomes" id="UP000510822">
    <property type="component" value="Chromosome"/>
</dbReference>
<dbReference type="KEGG" id="cfon:HZU75_14260"/>
<keyword evidence="3" id="KW-0449">Lipoprotein</keyword>
<proteinExistence type="predicted"/>
<feature type="signal peptide" evidence="1">
    <location>
        <begin position="1"/>
        <end position="22"/>
    </location>
</feature>
<reference evidence="3 4" key="1">
    <citation type="journal article" date="2016" name="Int. J. Syst. Evol. Microbiol.">
        <title>Chitinibacter fontanus sp. nov., isolated from a spring.</title>
        <authorList>
            <person name="Sheu S.Y."/>
            <person name="Li Y.S."/>
            <person name="Young C.C."/>
            <person name="Chen W.M."/>
        </authorList>
    </citation>
    <scope>NUCLEOTIDE SEQUENCE [LARGE SCALE GENOMIC DNA]</scope>
    <source>
        <strain evidence="3 4">STM-7</strain>
    </source>
</reference>
<dbReference type="RefSeq" id="WP_180306671.1">
    <property type="nucleotide sequence ID" value="NZ_CP058952.1"/>
</dbReference>
<name>A0A7D5VB73_9NEIS</name>
<feature type="domain" description="Haem-binding uptake Tiki superfamily ChaN" evidence="2">
    <location>
        <begin position="24"/>
        <end position="218"/>
    </location>
</feature>
<dbReference type="Pfam" id="PF04187">
    <property type="entry name" value="Cofac_haem_bdg"/>
    <property type="match status" value="1"/>
</dbReference>
<dbReference type="InterPro" id="IPR007314">
    <property type="entry name" value="Cofac_haem-bd_dom"/>
</dbReference>